<dbReference type="EMBL" id="JAERRC010000046">
    <property type="protein sequence ID" value="MBL0707291.1"/>
    <property type="molecule type" value="Genomic_DNA"/>
</dbReference>
<proteinExistence type="predicted"/>
<protein>
    <submittedName>
        <fullName evidence="3">Alpha/beta hydrolase</fullName>
    </submittedName>
</protein>
<evidence type="ECO:0000313" key="3">
    <source>
        <dbReference type="EMBL" id="MBL0707291.1"/>
    </source>
</evidence>
<gene>
    <name evidence="3" type="ORF">JJE72_17495</name>
</gene>
<keyword evidence="4" id="KW-1185">Reference proteome</keyword>
<keyword evidence="1 3" id="KW-0378">Hydrolase</keyword>
<dbReference type="SUPFAM" id="SSF53474">
    <property type="entry name" value="alpha/beta-Hydrolases"/>
    <property type="match status" value="1"/>
</dbReference>
<dbReference type="Pfam" id="PF07859">
    <property type="entry name" value="Abhydrolase_3"/>
    <property type="match status" value="1"/>
</dbReference>
<evidence type="ECO:0000259" key="2">
    <source>
        <dbReference type="Pfam" id="PF07859"/>
    </source>
</evidence>
<evidence type="ECO:0000313" key="4">
    <source>
        <dbReference type="Proteomes" id="UP000639051"/>
    </source>
</evidence>
<sequence>MLVTPRLAAFLIRETFRRSGLQMAASLMRHAPAGVEVHRDLRYGPGPDMLLDLFRPADGADTAGSGPYPLLVWVHGGGFVGGSKEEIAGYLQMIAAHGYTVAAPQYSLAPRHRYPMPLRQVMQALEFLQAQRAAFRLDPERIVLAGNSAGAHIAAQVSALATTPGYAGLVGIRPTVTAGQVRGLVLACGAFDLALTQGVSGVAEAILVRAAGWSYSGRRNFARDGTFASLSVPDYLTPAFPPTLLTTGNADLLRAHTERLYEAMRAAGLEAEAVFWPDYVPALDHEYQFDLDTEPAQVFRDRLLGFLAARTA</sequence>
<reference evidence="3 4" key="1">
    <citation type="submission" date="2021-01" db="EMBL/GenBank/DDBJ databases">
        <title>Genome public.</title>
        <authorList>
            <person name="Liu C."/>
            <person name="Sun Q."/>
        </authorList>
    </citation>
    <scope>NUCLEOTIDE SEQUENCE [LARGE SCALE GENOMIC DNA]</scope>
    <source>
        <strain evidence="3 4">JC656</strain>
    </source>
</reference>
<dbReference type="PANTHER" id="PTHR48081:SF6">
    <property type="entry name" value="PEPTIDASE S9 PROLYL OLIGOPEPTIDASE CATALYTIC DOMAIN-CONTAINING PROTEIN"/>
    <property type="match status" value="1"/>
</dbReference>
<dbReference type="RefSeq" id="WP_189693731.1">
    <property type="nucleotide sequence ID" value="NZ_BNCM01000006.1"/>
</dbReference>
<feature type="domain" description="Alpha/beta hydrolase fold-3" evidence="2">
    <location>
        <begin position="71"/>
        <end position="278"/>
    </location>
</feature>
<accession>A0ABS1KAG9</accession>
<dbReference type="Proteomes" id="UP000639051">
    <property type="component" value="Unassembled WGS sequence"/>
</dbReference>
<comment type="caution">
    <text evidence="3">The sequence shown here is derived from an EMBL/GenBank/DDBJ whole genome shotgun (WGS) entry which is preliminary data.</text>
</comment>
<dbReference type="InterPro" id="IPR050300">
    <property type="entry name" value="GDXG_lipolytic_enzyme"/>
</dbReference>
<dbReference type="Gene3D" id="3.40.50.1820">
    <property type="entry name" value="alpha/beta hydrolase"/>
    <property type="match status" value="1"/>
</dbReference>
<evidence type="ECO:0000256" key="1">
    <source>
        <dbReference type="ARBA" id="ARBA00022801"/>
    </source>
</evidence>
<organism evidence="3 4">
    <name type="scientific">Sinomonas cellulolyticus</name>
    <dbReference type="NCBI Taxonomy" id="2801916"/>
    <lineage>
        <taxon>Bacteria</taxon>
        <taxon>Bacillati</taxon>
        <taxon>Actinomycetota</taxon>
        <taxon>Actinomycetes</taxon>
        <taxon>Micrococcales</taxon>
        <taxon>Micrococcaceae</taxon>
        <taxon>Sinomonas</taxon>
    </lineage>
</organism>
<dbReference type="InterPro" id="IPR013094">
    <property type="entry name" value="AB_hydrolase_3"/>
</dbReference>
<dbReference type="InterPro" id="IPR029058">
    <property type="entry name" value="AB_hydrolase_fold"/>
</dbReference>
<dbReference type="PANTHER" id="PTHR48081">
    <property type="entry name" value="AB HYDROLASE SUPERFAMILY PROTEIN C4A8.06C"/>
    <property type="match status" value="1"/>
</dbReference>
<dbReference type="GO" id="GO:0016787">
    <property type="term" value="F:hydrolase activity"/>
    <property type="evidence" value="ECO:0007669"/>
    <property type="project" value="UniProtKB-KW"/>
</dbReference>
<name>A0ABS1KAG9_9MICC</name>